<dbReference type="PROSITE" id="PS50801">
    <property type="entry name" value="STAS"/>
    <property type="match status" value="1"/>
</dbReference>
<dbReference type="InterPro" id="IPR036513">
    <property type="entry name" value="STAS_dom_sf"/>
</dbReference>
<dbReference type="Gene3D" id="3.30.750.24">
    <property type="entry name" value="STAS domain"/>
    <property type="match status" value="1"/>
</dbReference>
<sequence>MDFTVIDGPTSTEIRLQGRMTFSDHDTFRSVIAAFDRPAGHRMVFDLSGLDFVDSSGLGMFIIARDTAQKKKLDFTMRGARDEVQRLITLAKLHKVFTIDA</sequence>
<reference evidence="2 3" key="1">
    <citation type="submission" date="2018-12" db="EMBL/GenBank/DDBJ databases">
        <authorList>
            <person name="Yang Y."/>
        </authorList>
    </citation>
    <scope>NUCLEOTIDE SEQUENCE [LARGE SCALE GENOMIC DNA]</scope>
    <source>
        <strain evidence="2 3">L-25-5w-1</strain>
    </source>
</reference>
<dbReference type="GO" id="GO:0043856">
    <property type="term" value="F:anti-sigma factor antagonist activity"/>
    <property type="evidence" value="ECO:0007669"/>
    <property type="project" value="TreeGrafter"/>
</dbReference>
<evidence type="ECO:0000313" key="2">
    <source>
        <dbReference type="EMBL" id="RTR24425.1"/>
    </source>
</evidence>
<proteinExistence type="predicted"/>
<keyword evidence="3" id="KW-1185">Reference proteome</keyword>
<accession>A0A431VNV8</accession>
<name>A0A431VNV8_9PROT</name>
<dbReference type="Pfam" id="PF01740">
    <property type="entry name" value="STAS"/>
    <property type="match status" value="1"/>
</dbReference>
<comment type="caution">
    <text evidence="2">The sequence shown here is derived from an EMBL/GenBank/DDBJ whole genome shotgun (WGS) entry which is preliminary data.</text>
</comment>
<organism evidence="2 3">
    <name type="scientific">Azospirillum griseum</name>
    <dbReference type="NCBI Taxonomy" id="2496639"/>
    <lineage>
        <taxon>Bacteria</taxon>
        <taxon>Pseudomonadati</taxon>
        <taxon>Pseudomonadota</taxon>
        <taxon>Alphaproteobacteria</taxon>
        <taxon>Rhodospirillales</taxon>
        <taxon>Azospirillaceae</taxon>
        <taxon>Azospirillum</taxon>
    </lineage>
</organism>
<dbReference type="CDD" id="cd07043">
    <property type="entry name" value="STAS_anti-anti-sigma_factors"/>
    <property type="match status" value="1"/>
</dbReference>
<dbReference type="InterPro" id="IPR002645">
    <property type="entry name" value="STAS_dom"/>
</dbReference>
<dbReference type="Proteomes" id="UP000277007">
    <property type="component" value="Unassembled WGS sequence"/>
</dbReference>
<protein>
    <submittedName>
        <fullName evidence="2">Anti-sigma factor antagonist</fullName>
    </submittedName>
</protein>
<feature type="domain" description="STAS" evidence="1">
    <location>
        <begin position="14"/>
        <end position="101"/>
    </location>
</feature>
<evidence type="ECO:0000313" key="3">
    <source>
        <dbReference type="Proteomes" id="UP000277007"/>
    </source>
</evidence>
<dbReference type="SUPFAM" id="SSF52091">
    <property type="entry name" value="SpoIIaa-like"/>
    <property type="match status" value="1"/>
</dbReference>
<dbReference type="PANTHER" id="PTHR33495">
    <property type="entry name" value="ANTI-SIGMA FACTOR ANTAGONIST TM_1081-RELATED-RELATED"/>
    <property type="match status" value="1"/>
</dbReference>
<dbReference type="OrthoDB" id="8236316at2"/>
<gene>
    <name evidence="2" type="ORF">EJ903_01275</name>
</gene>
<dbReference type="RefSeq" id="WP_126611350.1">
    <property type="nucleotide sequence ID" value="NZ_JBHUCY010000008.1"/>
</dbReference>
<evidence type="ECO:0000259" key="1">
    <source>
        <dbReference type="PROSITE" id="PS50801"/>
    </source>
</evidence>
<dbReference type="EMBL" id="RXMA01000001">
    <property type="protein sequence ID" value="RTR24425.1"/>
    <property type="molecule type" value="Genomic_DNA"/>
</dbReference>
<dbReference type="AlphaFoldDB" id="A0A431VNV8"/>